<dbReference type="Pfam" id="PF00275">
    <property type="entry name" value="EPSP_synthase"/>
    <property type="match status" value="2"/>
</dbReference>
<name>A0A2W7NVG7_9BACT</name>
<comment type="caution">
    <text evidence="7">Lacks conserved residue(s) required for the propagation of feature annotation.</text>
</comment>
<dbReference type="InterPro" id="IPR006264">
    <property type="entry name" value="EPSP_synthase"/>
</dbReference>
<dbReference type="GO" id="GO:0009073">
    <property type="term" value="P:aromatic amino acid family biosynthetic process"/>
    <property type="evidence" value="ECO:0007669"/>
    <property type="project" value="UniProtKB-KW"/>
</dbReference>
<feature type="binding site" evidence="7">
    <location>
        <position position="22"/>
    </location>
    <ligand>
        <name>phosphoenolpyruvate</name>
        <dbReference type="ChEBI" id="CHEBI:58702"/>
    </ligand>
</feature>
<comment type="pathway">
    <text evidence="1 7">Metabolic intermediate biosynthesis; chorismate biosynthesis; chorismate from D-erythrose 4-phosphate and phosphoenolpyruvate: step 6/7.</text>
</comment>
<feature type="binding site" evidence="7">
    <location>
        <position position="27"/>
    </location>
    <ligand>
        <name>3-phosphoshikimate</name>
        <dbReference type="ChEBI" id="CHEBI:145989"/>
    </ligand>
</feature>
<dbReference type="Gene3D" id="3.65.10.10">
    <property type="entry name" value="Enolpyruvate transferase domain"/>
    <property type="match status" value="3"/>
</dbReference>
<dbReference type="InterPro" id="IPR023193">
    <property type="entry name" value="EPSP_synthase_CS"/>
</dbReference>
<evidence type="ECO:0000256" key="3">
    <source>
        <dbReference type="ARBA" id="ARBA00022605"/>
    </source>
</evidence>
<dbReference type="EC" id="2.5.1.19" evidence="7"/>
<reference evidence="9 10" key="1">
    <citation type="submission" date="2018-06" db="EMBL/GenBank/DDBJ databases">
        <title>Genomic Encyclopedia of Archaeal and Bacterial Type Strains, Phase II (KMG-II): from individual species to whole genera.</title>
        <authorList>
            <person name="Goeker M."/>
        </authorList>
    </citation>
    <scope>NUCLEOTIDE SEQUENCE [LARGE SCALE GENOMIC DNA]</scope>
    <source>
        <strain evidence="9 10">DSM 6779</strain>
    </source>
</reference>
<feature type="domain" description="Enolpyruvate transferase" evidence="8">
    <location>
        <begin position="14"/>
        <end position="58"/>
    </location>
</feature>
<feature type="binding site" evidence="7">
    <location>
        <position position="146"/>
    </location>
    <ligand>
        <name>phosphoenolpyruvate</name>
        <dbReference type="ChEBI" id="CHEBI:58702"/>
    </ligand>
</feature>
<dbReference type="InterPro" id="IPR013792">
    <property type="entry name" value="RNA3'P_cycl/enolpyr_Trfase_a/b"/>
</dbReference>
<dbReference type="AlphaFoldDB" id="A0A2W7NVG7"/>
<dbReference type="PANTHER" id="PTHR21090">
    <property type="entry name" value="AROM/DEHYDROQUINATE SYNTHASE"/>
    <property type="match status" value="1"/>
</dbReference>
<dbReference type="InterPro" id="IPR036968">
    <property type="entry name" value="Enolpyruvate_Tfrase_sf"/>
</dbReference>
<comment type="subcellular location">
    <subcellularLocation>
        <location evidence="7">Cytoplasm</location>
    </subcellularLocation>
</comment>
<protein>
    <recommendedName>
        <fullName evidence="7">3-phosphoshikimate 1-carboxyvinyltransferase</fullName>
        <ecNumber evidence="7">2.5.1.19</ecNumber>
    </recommendedName>
    <alternativeName>
        <fullName evidence="7">5-enolpyruvylshikimate-3-phosphate synthase</fullName>
        <shortName evidence="7">EPSP synthase</shortName>
        <shortName evidence="7">EPSPS</shortName>
    </alternativeName>
</protein>
<feature type="binding site" evidence="7">
    <location>
        <position position="70"/>
    </location>
    <ligand>
        <name>phosphoenolpyruvate</name>
        <dbReference type="ChEBI" id="CHEBI:58702"/>
    </ligand>
</feature>
<feature type="binding site" evidence="7">
    <location>
        <position position="172"/>
    </location>
    <ligand>
        <name>3-phosphoshikimate</name>
        <dbReference type="ChEBI" id="CHEBI:145989"/>
    </ligand>
</feature>
<dbReference type="OrthoDB" id="9809920at2"/>
<feature type="binding site" evidence="7">
    <location>
        <position position="146"/>
    </location>
    <ligand>
        <name>3-phosphoshikimate</name>
        <dbReference type="ChEBI" id="CHEBI:145989"/>
    </ligand>
</feature>
<comment type="similarity">
    <text evidence="2 7">Belongs to the EPSP synthase family.</text>
</comment>
<feature type="binding site" evidence="7">
    <location>
        <position position="319"/>
    </location>
    <ligand>
        <name>phosphoenolpyruvate</name>
        <dbReference type="ChEBI" id="CHEBI:58702"/>
    </ligand>
</feature>
<feature type="binding site" evidence="7">
    <location>
        <position position="366"/>
    </location>
    <ligand>
        <name>phosphoenolpyruvate</name>
        <dbReference type="ChEBI" id="CHEBI:58702"/>
    </ligand>
</feature>
<feature type="binding site" evidence="7">
    <location>
        <position position="144"/>
    </location>
    <ligand>
        <name>3-phosphoshikimate</name>
        <dbReference type="ChEBI" id="CHEBI:145989"/>
    </ligand>
</feature>
<dbReference type="GO" id="GO:0005737">
    <property type="term" value="C:cytoplasm"/>
    <property type="evidence" value="ECO:0007669"/>
    <property type="project" value="UniProtKB-SubCell"/>
</dbReference>
<evidence type="ECO:0000256" key="6">
    <source>
        <dbReference type="ARBA" id="ARBA00044633"/>
    </source>
</evidence>
<dbReference type="HAMAP" id="MF_00210">
    <property type="entry name" value="EPSP_synth"/>
    <property type="match status" value="1"/>
</dbReference>
<feature type="domain" description="Enolpyruvate transferase" evidence="8">
    <location>
        <begin position="61"/>
        <end position="400"/>
    </location>
</feature>
<feature type="binding site" evidence="7">
    <location>
        <position position="315"/>
    </location>
    <ligand>
        <name>3-phosphoshikimate</name>
        <dbReference type="ChEBI" id="CHEBI:145989"/>
    </ligand>
</feature>
<evidence type="ECO:0000256" key="7">
    <source>
        <dbReference type="HAMAP-Rule" id="MF_00210"/>
    </source>
</evidence>
<evidence type="ECO:0000259" key="8">
    <source>
        <dbReference type="Pfam" id="PF00275"/>
    </source>
</evidence>
<dbReference type="EMBL" id="QKZK01000001">
    <property type="protein sequence ID" value="PZX20614.1"/>
    <property type="molecule type" value="Genomic_DNA"/>
</dbReference>
<dbReference type="CDD" id="cd01556">
    <property type="entry name" value="EPSP_synthase"/>
    <property type="match status" value="1"/>
</dbReference>
<dbReference type="GO" id="GO:0009423">
    <property type="term" value="P:chorismate biosynthetic process"/>
    <property type="evidence" value="ECO:0007669"/>
    <property type="project" value="UniProtKB-UniRule"/>
</dbReference>
<dbReference type="GO" id="GO:0003866">
    <property type="term" value="F:3-phosphoshikimate 1-carboxyvinyltransferase activity"/>
    <property type="evidence" value="ECO:0007669"/>
    <property type="project" value="UniProtKB-UniRule"/>
</dbReference>
<feature type="active site" description="Proton acceptor" evidence="7">
    <location>
        <position position="288"/>
    </location>
</feature>
<keyword evidence="3 7" id="KW-0028">Amino-acid biosynthesis</keyword>
<evidence type="ECO:0000256" key="4">
    <source>
        <dbReference type="ARBA" id="ARBA00022679"/>
    </source>
</evidence>
<evidence type="ECO:0000256" key="5">
    <source>
        <dbReference type="ARBA" id="ARBA00023141"/>
    </source>
</evidence>
<organism evidence="9 10">
    <name type="scientific">Breznakibacter xylanolyticus</name>
    <dbReference type="NCBI Taxonomy" id="990"/>
    <lineage>
        <taxon>Bacteria</taxon>
        <taxon>Pseudomonadati</taxon>
        <taxon>Bacteroidota</taxon>
        <taxon>Bacteroidia</taxon>
        <taxon>Marinilabiliales</taxon>
        <taxon>Marinilabiliaceae</taxon>
        <taxon>Breznakibacter</taxon>
    </lineage>
</organism>
<dbReference type="RefSeq" id="WP_111443788.1">
    <property type="nucleotide sequence ID" value="NZ_QKZK01000001.1"/>
</dbReference>
<comment type="subunit">
    <text evidence="7">Monomer.</text>
</comment>
<keyword evidence="5 7" id="KW-0057">Aromatic amino acid biosynthesis</keyword>
<dbReference type="SUPFAM" id="SSF55205">
    <property type="entry name" value="EPT/RTPC-like"/>
    <property type="match status" value="1"/>
</dbReference>
<keyword evidence="4 7" id="KW-0808">Transferase</keyword>
<evidence type="ECO:0000256" key="2">
    <source>
        <dbReference type="ARBA" id="ARBA00009948"/>
    </source>
</evidence>
<dbReference type="GO" id="GO:0008652">
    <property type="term" value="P:amino acid biosynthetic process"/>
    <property type="evidence" value="ECO:0007669"/>
    <property type="project" value="UniProtKB-KW"/>
</dbReference>
<dbReference type="Proteomes" id="UP000249239">
    <property type="component" value="Unassembled WGS sequence"/>
</dbReference>
<feature type="binding site" evidence="7">
    <location>
        <position position="145"/>
    </location>
    <ligand>
        <name>3-phosphoshikimate</name>
        <dbReference type="ChEBI" id="CHEBI:145989"/>
    </ligand>
</feature>
<evidence type="ECO:0000313" key="9">
    <source>
        <dbReference type="EMBL" id="PZX20614.1"/>
    </source>
</evidence>
<proteinExistence type="inferred from homology"/>
<comment type="catalytic activity">
    <reaction evidence="6">
        <text>3-phosphoshikimate + phosphoenolpyruvate = 5-O-(1-carboxyvinyl)-3-phosphoshikimate + phosphate</text>
        <dbReference type="Rhea" id="RHEA:21256"/>
        <dbReference type="ChEBI" id="CHEBI:43474"/>
        <dbReference type="ChEBI" id="CHEBI:57701"/>
        <dbReference type="ChEBI" id="CHEBI:58702"/>
        <dbReference type="ChEBI" id="CHEBI:145989"/>
        <dbReference type="EC" id="2.5.1.19"/>
    </reaction>
    <physiologicalReaction direction="left-to-right" evidence="6">
        <dbReference type="Rhea" id="RHEA:21257"/>
    </physiologicalReaction>
</comment>
<dbReference type="PROSITE" id="PS00885">
    <property type="entry name" value="EPSP_SYNTHASE_2"/>
    <property type="match status" value="1"/>
</dbReference>
<accession>A0A2W7NVG7</accession>
<feature type="binding site" evidence="7">
    <location>
        <position position="22"/>
    </location>
    <ligand>
        <name>3-phosphoshikimate</name>
        <dbReference type="ChEBI" id="CHEBI:145989"/>
    </ligand>
</feature>
<feature type="binding site" evidence="7">
    <location>
        <position position="391"/>
    </location>
    <ligand>
        <name>phosphoenolpyruvate</name>
        <dbReference type="ChEBI" id="CHEBI:58702"/>
    </ligand>
</feature>
<dbReference type="UniPathway" id="UPA00053">
    <property type="reaction ID" value="UER00089"/>
</dbReference>
<keyword evidence="7" id="KW-0963">Cytoplasm</keyword>
<keyword evidence="10" id="KW-1185">Reference proteome</keyword>
<dbReference type="PANTHER" id="PTHR21090:SF5">
    <property type="entry name" value="PENTAFUNCTIONAL AROM POLYPEPTIDE"/>
    <property type="match status" value="1"/>
</dbReference>
<comment type="function">
    <text evidence="7">Catalyzes the transfer of the enolpyruvyl moiety of phosphoenolpyruvate (PEP) to the 5-hydroxyl of shikimate-3-phosphate (S3P) to produce enolpyruvyl shikimate-3-phosphate and inorganic phosphate.</text>
</comment>
<dbReference type="InterPro" id="IPR001986">
    <property type="entry name" value="Enolpyruvate_Tfrase_dom"/>
</dbReference>
<feature type="binding site" evidence="7">
    <location>
        <position position="98"/>
    </location>
    <ligand>
        <name>phosphoenolpyruvate</name>
        <dbReference type="ChEBI" id="CHEBI:58702"/>
    </ligand>
</feature>
<evidence type="ECO:0000256" key="1">
    <source>
        <dbReference type="ARBA" id="ARBA00004811"/>
    </source>
</evidence>
<comment type="caution">
    <text evidence="9">The sequence shown here is derived from an EMBL/GenBank/DDBJ whole genome shotgun (WGS) entry which is preliminary data.</text>
</comment>
<dbReference type="PIRSF" id="PIRSF000505">
    <property type="entry name" value="EPSPS"/>
    <property type="match status" value="1"/>
</dbReference>
<evidence type="ECO:0000313" key="10">
    <source>
        <dbReference type="Proteomes" id="UP000249239"/>
    </source>
</evidence>
<feature type="binding site" evidence="7">
    <location>
        <position position="23"/>
    </location>
    <ligand>
        <name>3-phosphoshikimate</name>
        <dbReference type="ChEBI" id="CHEBI:145989"/>
    </ligand>
</feature>
<sequence>MQYTIQSGTGLKAARVALPTSKSISNRALIINALAYSPYEISKLSDSDDTHVMLEVFNSNTNHFDIGAAGTSMRFLTAYLSKIVGEWELTGSSRMKQRPIGVLVDALRKLGANIDYIENEGFPPLRITGCSLTGGELELAGNISSQYISAILMIAPTITGGLTIRMTGEVVSKPYIHLTLKLMEQYGVTCQWDGNTIVIPECPYRAVPFTVEGDWSAASYWYEMVALSDNGCIDLEGLYADSYQGDSKVAALFETLGVHTTMKDGITTLTKVPVTASRFDYDFADQPDLAQTFAVTCCMLNVPFSFAGLQTLRIKESDRIYALIDELAKLGFVLTTNGTDTLHWDGTTCAVSDVRQVVVATYKDHRMAMAFAPVALVNGQILIDDPKVVTKSYPKYWEHLKMVGMQVAE</sequence>
<gene>
    <name evidence="7" type="primary">aroA</name>
    <name evidence="9" type="ORF">LX69_00035</name>
</gene>
<feature type="binding site" evidence="7">
    <location>
        <position position="288"/>
    </location>
    <ligand>
        <name>3-phosphoshikimate</name>
        <dbReference type="ChEBI" id="CHEBI:145989"/>
    </ligand>
</feature>